<sequence>MSRPALPDGLSDGLSDLGIAWTAGLPSGWGTYGLNLALEARLAGVRPHLFFLPDSLPLDPARRFVLEPALRDHVRLRHLLDSHGGGAFPYPVLHALGDRLSFPPETRHLNGRPDIGVVFLEHTDIPPENLETAAGLARVITGSTFNHRALAEAGLTNLAFCPQGIDPALFHPAPRRGLFAGRFAVFAGGKLEYRKGQDITLAAFKTFARRHPEALLVTAWHNRWPASLASIANAPHSQGQPRHRPDGSLDIAGWAADNGLDPAQVLDLGELDHRLTAPILRECDAALLPSRCEGGTNLVAMEAMACGLPVILSANTGHLDLIGPERCLSLDSQIDLGQISGTPGLAGWGDSLPDEATAALENLHADPDLRHRLGTTAARFMAGWTWGAQIRRLLDALAGV</sequence>
<dbReference type="PANTHER" id="PTHR46656:SF3">
    <property type="entry name" value="PUTATIVE-RELATED"/>
    <property type="match status" value="1"/>
</dbReference>
<dbReference type="Gene3D" id="3.40.50.2000">
    <property type="entry name" value="Glycogen Phosphorylase B"/>
    <property type="match status" value="1"/>
</dbReference>
<organism evidence="1 2">
    <name type="scientific">Roseospirillum parvum</name>
    <dbReference type="NCBI Taxonomy" id="83401"/>
    <lineage>
        <taxon>Bacteria</taxon>
        <taxon>Pseudomonadati</taxon>
        <taxon>Pseudomonadota</taxon>
        <taxon>Alphaproteobacteria</taxon>
        <taxon>Rhodospirillales</taxon>
        <taxon>Rhodospirillaceae</taxon>
        <taxon>Roseospirillum</taxon>
    </lineage>
</organism>
<protein>
    <submittedName>
        <fullName evidence="1">Glycosyltransferase involved in cell wall bisynthesis</fullName>
    </submittedName>
</protein>
<dbReference type="GO" id="GO:0016740">
    <property type="term" value="F:transferase activity"/>
    <property type="evidence" value="ECO:0007669"/>
    <property type="project" value="UniProtKB-KW"/>
</dbReference>
<dbReference type="EMBL" id="FNCV01000006">
    <property type="protein sequence ID" value="SDH34354.1"/>
    <property type="molecule type" value="Genomic_DNA"/>
</dbReference>
<dbReference type="PANTHER" id="PTHR46656">
    <property type="entry name" value="PUTATIVE-RELATED"/>
    <property type="match status" value="1"/>
</dbReference>
<evidence type="ECO:0000313" key="2">
    <source>
        <dbReference type="Proteomes" id="UP000217076"/>
    </source>
</evidence>
<dbReference type="AlphaFoldDB" id="A0A1G8BMP1"/>
<gene>
    <name evidence="1" type="ORF">SAMN05421742_10673</name>
</gene>
<dbReference type="RefSeq" id="WP_245689434.1">
    <property type="nucleotide sequence ID" value="NZ_FNCV01000006.1"/>
</dbReference>
<dbReference type="STRING" id="83401.SAMN05421742_10673"/>
<dbReference type="Pfam" id="PF13692">
    <property type="entry name" value="Glyco_trans_1_4"/>
    <property type="match status" value="1"/>
</dbReference>
<keyword evidence="1" id="KW-0808">Transferase</keyword>
<accession>A0A1G8BMP1</accession>
<evidence type="ECO:0000313" key="1">
    <source>
        <dbReference type="EMBL" id="SDH34354.1"/>
    </source>
</evidence>
<dbReference type="Proteomes" id="UP000217076">
    <property type="component" value="Unassembled WGS sequence"/>
</dbReference>
<dbReference type="CDD" id="cd03801">
    <property type="entry name" value="GT4_PimA-like"/>
    <property type="match status" value="1"/>
</dbReference>
<name>A0A1G8BMP1_9PROT</name>
<keyword evidence="2" id="KW-1185">Reference proteome</keyword>
<reference evidence="2" key="1">
    <citation type="submission" date="2016-10" db="EMBL/GenBank/DDBJ databases">
        <authorList>
            <person name="Varghese N."/>
            <person name="Submissions S."/>
        </authorList>
    </citation>
    <scope>NUCLEOTIDE SEQUENCE [LARGE SCALE GENOMIC DNA]</scope>
    <source>
        <strain evidence="2">930I</strain>
    </source>
</reference>
<proteinExistence type="predicted"/>
<dbReference type="SUPFAM" id="SSF53756">
    <property type="entry name" value="UDP-Glycosyltransferase/glycogen phosphorylase"/>
    <property type="match status" value="1"/>
</dbReference>